<comment type="caution">
    <text evidence="3">The sequence shown here is derived from an EMBL/GenBank/DDBJ whole genome shotgun (WGS) entry which is preliminary data.</text>
</comment>
<keyword evidence="2" id="KW-1133">Transmembrane helix</keyword>
<evidence type="ECO:0000313" key="3">
    <source>
        <dbReference type="EMBL" id="ELZ01895.1"/>
    </source>
</evidence>
<feature type="transmembrane region" description="Helical" evidence="2">
    <location>
        <begin position="33"/>
        <end position="55"/>
    </location>
</feature>
<dbReference type="AlphaFoldDB" id="M0ATL6"/>
<sequence length="81" mass="8714">MDRTDVFFALITFLLAALVYELGDGTTPGIIGIPVFLLLYGIPVYLGGVFLVTVLGTENSPTAQTAQTERETDSSEQDQDS</sequence>
<dbReference type="PATRIC" id="fig|1227492.4.peg.1137"/>
<dbReference type="Proteomes" id="UP000011693">
    <property type="component" value="Unassembled WGS sequence"/>
</dbReference>
<gene>
    <name evidence="3" type="ORF">C482_05887</name>
</gene>
<protein>
    <submittedName>
        <fullName evidence="3">Uncharacterized protein</fullName>
    </submittedName>
</protein>
<accession>M0ATL6</accession>
<keyword evidence="2" id="KW-0812">Transmembrane</keyword>
<keyword evidence="2" id="KW-0472">Membrane</keyword>
<proteinExistence type="predicted"/>
<evidence type="ECO:0000313" key="4">
    <source>
        <dbReference type="Proteomes" id="UP000011693"/>
    </source>
</evidence>
<keyword evidence="4" id="KW-1185">Reference proteome</keyword>
<reference evidence="3 4" key="1">
    <citation type="journal article" date="2014" name="PLoS Genet.">
        <title>Phylogenetically driven sequencing of extremely halophilic archaea reveals strategies for static and dynamic osmo-response.</title>
        <authorList>
            <person name="Becker E.A."/>
            <person name="Seitzer P.M."/>
            <person name="Tritt A."/>
            <person name="Larsen D."/>
            <person name="Krusor M."/>
            <person name="Yao A.I."/>
            <person name="Wu D."/>
            <person name="Madern D."/>
            <person name="Eisen J.A."/>
            <person name="Darling A.E."/>
            <person name="Facciotti M.T."/>
        </authorList>
    </citation>
    <scope>NUCLEOTIDE SEQUENCE [LARGE SCALE GENOMIC DNA]</scope>
    <source>
        <strain evidence="3 4">JCM 10990</strain>
    </source>
</reference>
<evidence type="ECO:0000256" key="1">
    <source>
        <dbReference type="SAM" id="MobiDB-lite"/>
    </source>
</evidence>
<feature type="region of interest" description="Disordered" evidence="1">
    <location>
        <begin position="61"/>
        <end position="81"/>
    </location>
</feature>
<evidence type="ECO:0000256" key="2">
    <source>
        <dbReference type="SAM" id="Phobius"/>
    </source>
</evidence>
<dbReference type="OrthoDB" id="287954at2157"/>
<name>M0ATL6_9EURY</name>
<dbReference type="RefSeq" id="WP_006166565.1">
    <property type="nucleotide sequence ID" value="NZ_AOIN01000041.1"/>
</dbReference>
<dbReference type="EMBL" id="AOIN01000041">
    <property type="protein sequence ID" value="ELZ01895.1"/>
    <property type="molecule type" value="Genomic_DNA"/>
</dbReference>
<organism evidence="3 4">
    <name type="scientific">Natrialba chahannaoensis JCM 10990</name>
    <dbReference type="NCBI Taxonomy" id="1227492"/>
    <lineage>
        <taxon>Archaea</taxon>
        <taxon>Methanobacteriati</taxon>
        <taxon>Methanobacteriota</taxon>
        <taxon>Stenosarchaea group</taxon>
        <taxon>Halobacteria</taxon>
        <taxon>Halobacteriales</taxon>
        <taxon>Natrialbaceae</taxon>
        <taxon>Natrialba</taxon>
    </lineage>
</organism>